<dbReference type="InterPro" id="IPR000319">
    <property type="entry name" value="Asp-semialdehyde_DH_CS"/>
</dbReference>
<evidence type="ECO:0000256" key="10">
    <source>
        <dbReference type="ARBA" id="ARBA00022857"/>
    </source>
</evidence>
<dbReference type="Gene3D" id="3.40.50.720">
    <property type="entry name" value="NAD(P)-binding Rossmann-like Domain"/>
    <property type="match status" value="1"/>
</dbReference>
<dbReference type="SUPFAM" id="SSF51735">
    <property type="entry name" value="NAD(P)-binding Rossmann-fold domains"/>
    <property type="match status" value="1"/>
</dbReference>
<dbReference type="InterPro" id="IPR012280">
    <property type="entry name" value="Semialdhyde_DH_dimer_dom"/>
</dbReference>
<keyword evidence="8" id="KW-0028">Amino-acid biosynthesis</keyword>
<keyword evidence="13" id="KW-0457">Lysine biosynthesis</keyword>
<dbReference type="EMBL" id="JBAJEX010000008">
    <property type="protein sequence ID" value="MEO1767559.1"/>
    <property type="molecule type" value="Genomic_DNA"/>
</dbReference>
<protein>
    <recommendedName>
        <fullName evidence="7">aspartate-semialdehyde dehydrogenase</fullName>
        <ecNumber evidence="7">1.2.1.11</ecNumber>
    </recommendedName>
</protein>
<dbReference type="Pfam" id="PF01118">
    <property type="entry name" value="Semialdhyde_dh"/>
    <property type="match status" value="1"/>
</dbReference>
<feature type="domain" description="Semialdehyde dehydrogenase NAD-binding" evidence="16">
    <location>
        <begin position="4"/>
        <end position="119"/>
    </location>
</feature>
<keyword evidence="12 17" id="KW-0560">Oxidoreductase</keyword>
<dbReference type="SMART" id="SM00859">
    <property type="entry name" value="Semialdhyde_dh"/>
    <property type="match status" value="1"/>
</dbReference>
<keyword evidence="10" id="KW-0521">NADP</keyword>
<comment type="pathway">
    <text evidence="2">Amino-acid biosynthesis; L-methionine biosynthesis via de novo pathway; L-homoserine from L-aspartate: step 2/3.</text>
</comment>
<dbReference type="Gene3D" id="3.30.360.10">
    <property type="entry name" value="Dihydrodipicolinate Reductase, domain 2"/>
    <property type="match status" value="1"/>
</dbReference>
<dbReference type="GO" id="GO:0004073">
    <property type="term" value="F:aspartate-semialdehyde dehydrogenase activity"/>
    <property type="evidence" value="ECO:0007669"/>
    <property type="project" value="UniProtKB-EC"/>
</dbReference>
<dbReference type="SUPFAM" id="SSF55347">
    <property type="entry name" value="Glyceraldehyde-3-phosphate dehydrogenase-like, C-terminal domain"/>
    <property type="match status" value="1"/>
</dbReference>
<dbReference type="NCBIfam" id="NF004224">
    <property type="entry name" value="PRK05671.1"/>
    <property type="match status" value="1"/>
</dbReference>
<proteinExistence type="inferred from homology"/>
<evidence type="ECO:0000256" key="13">
    <source>
        <dbReference type="ARBA" id="ARBA00023154"/>
    </source>
</evidence>
<dbReference type="Pfam" id="PF02774">
    <property type="entry name" value="Semialdhyde_dhC"/>
    <property type="match status" value="1"/>
</dbReference>
<dbReference type="PIRSF" id="PIRSF000148">
    <property type="entry name" value="ASA_dh"/>
    <property type="match status" value="1"/>
</dbReference>
<evidence type="ECO:0000256" key="12">
    <source>
        <dbReference type="ARBA" id="ARBA00023002"/>
    </source>
</evidence>
<comment type="pathway">
    <text evidence="4">Amino-acid biosynthesis; L-threonine biosynthesis; L-threonine from L-aspartate: step 2/5.</text>
</comment>
<comment type="catalytic activity">
    <reaction evidence="15">
        <text>L-aspartate 4-semialdehyde + phosphate + NADP(+) = 4-phospho-L-aspartate + NADPH + H(+)</text>
        <dbReference type="Rhea" id="RHEA:24284"/>
        <dbReference type="ChEBI" id="CHEBI:15378"/>
        <dbReference type="ChEBI" id="CHEBI:43474"/>
        <dbReference type="ChEBI" id="CHEBI:57535"/>
        <dbReference type="ChEBI" id="CHEBI:57783"/>
        <dbReference type="ChEBI" id="CHEBI:58349"/>
        <dbReference type="ChEBI" id="CHEBI:537519"/>
        <dbReference type="EC" id="1.2.1.11"/>
    </reaction>
</comment>
<evidence type="ECO:0000313" key="18">
    <source>
        <dbReference type="Proteomes" id="UP001482231"/>
    </source>
</evidence>
<dbReference type="RefSeq" id="WP_347308670.1">
    <property type="nucleotide sequence ID" value="NZ_JBAJEX010000008.1"/>
</dbReference>
<evidence type="ECO:0000256" key="6">
    <source>
        <dbReference type="ARBA" id="ARBA00011738"/>
    </source>
</evidence>
<evidence type="ECO:0000256" key="4">
    <source>
        <dbReference type="ARBA" id="ARBA00005097"/>
    </source>
</evidence>
<evidence type="ECO:0000256" key="1">
    <source>
        <dbReference type="ARBA" id="ARBA00002492"/>
    </source>
</evidence>
<evidence type="ECO:0000256" key="15">
    <source>
        <dbReference type="ARBA" id="ARBA00047891"/>
    </source>
</evidence>
<evidence type="ECO:0000256" key="8">
    <source>
        <dbReference type="ARBA" id="ARBA00022605"/>
    </source>
</evidence>
<evidence type="ECO:0000256" key="2">
    <source>
        <dbReference type="ARBA" id="ARBA00005021"/>
    </source>
</evidence>
<dbReference type="InterPro" id="IPR036291">
    <property type="entry name" value="NAD(P)-bd_dom_sf"/>
</dbReference>
<evidence type="ECO:0000256" key="5">
    <source>
        <dbReference type="ARBA" id="ARBA00010584"/>
    </source>
</evidence>
<dbReference type="PANTHER" id="PTHR46278:SF2">
    <property type="entry name" value="ASPARTATE-SEMIALDEHYDE DEHYDROGENASE"/>
    <property type="match status" value="1"/>
</dbReference>
<keyword evidence="18" id="KW-1185">Reference proteome</keyword>
<accession>A0ABV0EJG9</accession>
<evidence type="ECO:0000313" key="17">
    <source>
        <dbReference type="EMBL" id="MEO1767559.1"/>
    </source>
</evidence>
<dbReference type="InterPro" id="IPR000534">
    <property type="entry name" value="Semialdehyde_DH_NAD-bd"/>
</dbReference>
<dbReference type="EC" id="1.2.1.11" evidence="7"/>
<organism evidence="17 18">
    <name type="scientific">Thiobacter aerophilum</name>
    <dbReference type="NCBI Taxonomy" id="3121275"/>
    <lineage>
        <taxon>Bacteria</taxon>
        <taxon>Pseudomonadati</taxon>
        <taxon>Pseudomonadota</taxon>
        <taxon>Betaproteobacteria</taxon>
        <taxon>Burkholderiales</taxon>
        <taxon>Thiobacteraceae</taxon>
        <taxon>Thiobacter</taxon>
    </lineage>
</organism>
<evidence type="ECO:0000256" key="11">
    <source>
        <dbReference type="ARBA" id="ARBA00022915"/>
    </source>
</evidence>
<comment type="pathway">
    <text evidence="3">Amino-acid biosynthesis; L-lysine biosynthesis via DAP pathway; (S)-tetrahydrodipicolinate from L-aspartate: step 2/4.</text>
</comment>
<reference evidence="17 18" key="1">
    <citation type="submission" date="2024-02" db="EMBL/GenBank/DDBJ databases">
        <title>New thermophilic sulfur-oxidizing bacteria from a hot springs of the Uzon caldera (Kamchatka, Russia).</title>
        <authorList>
            <person name="Dukat A.M."/>
            <person name="Elcheninov A.G."/>
            <person name="Frolov E.N."/>
        </authorList>
    </citation>
    <scope>NUCLEOTIDE SEQUENCE [LARGE SCALE GENOMIC DNA]</scope>
    <source>
        <strain evidence="17 18">AK1</strain>
    </source>
</reference>
<evidence type="ECO:0000256" key="9">
    <source>
        <dbReference type="ARBA" id="ARBA00022697"/>
    </source>
</evidence>
<gene>
    <name evidence="17" type="ORF">V6E02_10090</name>
</gene>
<dbReference type="CDD" id="cd02316">
    <property type="entry name" value="VcASADH2_like_N"/>
    <property type="match status" value="1"/>
</dbReference>
<comment type="function">
    <text evidence="1">Catalyzes the NADPH-dependent formation of L-aspartate-semialdehyde (L-ASA) by the reductive dephosphorylation of L-aspartyl-4-phosphate.</text>
</comment>
<dbReference type="PANTHER" id="PTHR46278">
    <property type="entry name" value="DEHYDROGENASE, PUTATIVE-RELATED"/>
    <property type="match status" value="1"/>
</dbReference>
<name>A0ABV0EJG9_9BURK</name>
<dbReference type="PROSITE" id="PS01103">
    <property type="entry name" value="ASD"/>
    <property type="match status" value="1"/>
</dbReference>
<sequence>MKYDICVVGPRTLVGETLLEILEERAFPVNELYLLDAGEAVGETVVFQGSDYGVGDIAEFDFAKVKLAFFCGDASLALEHAPRAAAQGCLVIDDSDAFRREPDVPLVVPEVNPEALTTRPARGIITSPGTCATLLALTLQPLAQAVGLEAVRVVTLQSVSGTGRAAVEELARQSMDLFNQNALVCEVFPKQIAFNLLPQIGSQDQTGYTTEESKLMEETRRLMRLPDLVMDATCVRVPVFYGHALVAQVRTRRGLTRATAQRLFEAAPGIVLYDRPEAGGCPTPVVEAATHDPVFVGRVRLSAAENAKGITYWAVVDNMRKGAALNCVQIAEKLLQTRQHSPLM</sequence>
<comment type="similarity">
    <text evidence="5">Belongs to the aspartate-semialdehyde dehydrogenase family.</text>
</comment>
<comment type="subunit">
    <text evidence="6">Homodimer.</text>
</comment>
<evidence type="ECO:0000256" key="7">
    <source>
        <dbReference type="ARBA" id="ARBA00013120"/>
    </source>
</evidence>
<dbReference type="NCBIfam" id="NF011456">
    <property type="entry name" value="PRK14874.1"/>
    <property type="match status" value="1"/>
</dbReference>
<keyword evidence="11" id="KW-0220">Diaminopimelate biosynthesis</keyword>
<evidence type="ECO:0000259" key="16">
    <source>
        <dbReference type="SMART" id="SM00859"/>
    </source>
</evidence>
<comment type="caution">
    <text evidence="17">The sequence shown here is derived from an EMBL/GenBank/DDBJ whole genome shotgun (WGS) entry which is preliminary data.</text>
</comment>
<dbReference type="Proteomes" id="UP001482231">
    <property type="component" value="Unassembled WGS sequence"/>
</dbReference>
<evidence type="ECO:0000256" key="14">
    <source>
        <dbReference type="ARBA" id="ARBA00023167"/>
    </source>
</evidence>
<evidence type="ECO:0000256" key="3">
    <source>
        <dbReference type="ARBA" id="ARBA00005076"/>
    </source>
</evidence>
<keyword evidence="14" id="KW-0486">Methionine biosynthesis</keyword>
<keyword evidence="9" id="KW-0791">Threonine biosynthesis</keyword>